<sequence>MVATVVMSPIYKAGKQCPGAMWKRIWNMRVKSNSDVGMIAPRIQN</sequence>
<feature type="non-terminal residue" evidence="1">
    <location>
        <position position="45"/>
    </location>
</feature>
<dbReference type="Proteomes" id="UP000287033">
    <property type="component" value="Unassembled WGS sequence"/>
</dbReference>
<reference evidence="1 2" key="1">
    <citation type="journal article" date="2018" name="Nat. Ecol. Evol.">
        <title>Shark genomes provide insights into elasmobranch evolution and the origin of vertebrates.</title>
        <authorList>
            <person name="Hara Y"/>
            <person name="Yamaguchi K"/>
            <person name="Onimaru K"/>
            <person name="Kadota M"/>
            <person name="Koyanagi M"/>
            <person name="Keeley SD"/>
            <person name="Tatsumi K"/>
            <person name="Tanaka K"/>
            <person name="Motone F"/>
            <person name="Kageyama Y"/>
            <person name="Nozu R"/>
            <person name="Adachi N"/>
            <person name="Nishimura O"/>
            <person name="Nakagawa R"/>
            <person name="Tanegashima C"/>
            <person name="Kiyatake I"/>
            <person name="Matsumoto R"/>
            <person name="Murakumo K"/>
            <person name="Nishida K"/>
            <person name="Terakita A"/>
            <person name="Kuratani S"/>
            <person name="Sato K"/>
            <person name="Hyodo S Kuraku.S."/>
        </authorList>
    </citation>
    <scope>NUCLEOTIDE SEQUENCE [LARGE SCALE GENOMIC DNA]</scope>
</reference>
<accession>A0A401TKJ2</accession>
<organism evidence="1 2">
    <name type="scientific">Chiloscyllium punctatum</name>
    <name type="common">Brownbanded bambooshark</name>
    <name type="synonym">Hemiscyllium punctatum</name>
    <dbReference type="NCBI Taxonomy" id="137246"/>
    <lineage>
        <taxon>Eukaryota</taxon>
        <taxon>Metazoa</taxon>
        <taxon>Chordata</taxon>
        <taxon>Craniata</taxon>
        <taxon>Vertebrata</taxon>
        <taxon>Chondrichthyes</taxon>
        <taxon>Elasmobranchii</taxon>
        <taxon>Galeomorphii</taxon>
        <taxon>Galeoidea</taxon>
        <taxon>Orectolobiformes</taxon>
        <taxon>Hemiscylliidae</taxon>
        <taxon>Chiloscyllium</taxon>
    </lineage>
</organism>
<evidence type="ECO:0000313" key="2">
    <source>
        <dbReference type="Proteomes" id="UP000287033"/>
    </source>
</evidence>
<gene>
    <name evidence="1" type="ORF">chiPu_0027187</name>
</gene>
<name>A0A401TKJ2_CHIPU</name>
<evidence type="ECO:0000313" key="1">
    <source>
        <dbReference type="EMBL" id="GCC43133.1"/>
    </source>
</evidence>
<comment type="caution">
    <text evidence="1">The sequence shown here is derived from an EMBL/GenBank/DDBJ whole genome shotgun (WGS) entry which is preliminary data.</text>
</comment>
<protein>
    <submittedName>
        <fullName evidence="1">Uncharacterized protein</fullName>
    </submittedName>
</protein>
<dbReference type="AlphaFoldDB" id="A0A401TKJ2"/>
<keyword evidence="2" id="KW-1185">Reference proteome</keyword>
<dbReference type="EMBL" id="BEZZ01097178">
    <property type="protein sequence ID" value="GCC43133.1"/>
    <property type="molecule type" value="Genomic_DNA"/>
</dbReference>
<proteinExistence type="predicted"/>